<dbReference type="AlphaFoldDB" id="A0A1B2EE84"/>
<dbReference type="InterPro" id="IPR003362">
    <property type="entry name" value="Bact_transf"/>
</dbReference>
<comment type="similarity">
    <text evidence="1">Belongs to the bacterial sugar transferase family.</text>
</comment>
<proteinExistence type="inferred from homology"/>
<evidence type="ECO:0000313" key="4">
    <source>
        <dbReference type="EMBL" id="ANY78278.1"/>
    </source>
</evidence>
<gene>
    <name evidence="4" type="ORF">BB934_08545</name>
</gene>
<dbReference type="KEGG" id="moc:BB934_08545"/>
<feature type="domain" description="Bacterial sugar transferase" evidence="3">
    <location>
        <begin position="1"/>
        <end position="135"/>
    </location>
</feature>
<accession>A0A1B2EE84</accession>
<dbReference type="PANTHER" id="PTHR30576">
    <property type="entry name" value="COLANIC BIOSYNTHESIS UDP-GLUCOSE LIPID CARRIER TRANSFERASE"/>
    <property type="match status" value="1"/>
</dbReference>
<dbReference type="GO" id="GO:0016780">
    <property type="term" value="F:phosphotransferase activity, for other substituted phosphate groups"/>
    <property type="evidence" value="ECO:0007669"/>
    <property type="project" value="TreeGrafter"/>
</dbReference>
<organism evidence="4">
    <name type="scientific">Microvirga ossetica</name>
    <dbReference type="NCBI Taxonomy" id="1882682"/>
    <lineage>
        <taxon>Bacteria</taxon>
        <taxon>Pseudomonadati</taxon>
        <taxon>Pseudomonadota</taxon>
        <taxon>Alphaproteobacteria</taxon>
        <taxon>Hyphomicrobiales</taxon>
        <taxon>Methylobacteriaceae</taxon>
        <taxon>Microvirga</taxon>
    </lineage>
</organism>
<dbReference type="EMBL" id="CP016616">
    <property type="protein sequence ID" value="ANY78278.1"/>
    <property type="molecule type" value="Genomic_DNA"/>
</dbReference>
<dbReference type="PANTHER" id="PTHR30576:SF0">
    <property type="entry name" value="UNDECAPRENYL-PHOSPHATE N-ACETYLGALACTOSAMINYL 1-PHOSPHATE TRANSFERASE-RELATED"/>
    <property type="match status" value="1"/>
</dbReference>
<keyword evidence="2" id="KW-0270">Exopolysaccharide synthesis</keyword>
<evidence type="ECO:0000256" key="2">
    <source>
        <dbReference type="ARBA" id="ARBA00023169"/>
    </source>
</evidence>
<reference evidence="4" key="1">
    <citation type="submission" date="2016-07" db="EMBL/GenBank/DDBJ databases">
        <title>Microvirga ossetica sp. nov. a new species of rhizobia isolated from root nodules of the legume species Vicia alpestris Steven originated from North Ossetia region in the Caucasus.</title>
        <authorList>
            <person name="Safronova V.I."/>
            <person name="Kuznetsova I.G."/>
            <person name="Sazanova A.L."/>
            <person name="Belimov A."/>
            <person name="Andronov E."/>
            <person name="Osledkin Y.S."/>
            <person name="Onishchuk O.P."/>
            <person name="Kurchak O.N."/>
            <person name="Shaposhnikov A.I."/>
            <person name="Willems A."/>
            <person name="Tikhonovich I.A."/>
        </authorList>
    </citation>
    <scope>NUCLEOTIDE SEQUENCE [LARGE SCALE GENOMIC DNA]</scope>
    <source>
        <strain evidence="4">V5/3M</strain>
    </source>
</reference>
<sequence>MYKFRTMTVTEDDGAIIQATRGDPRITQVGRRLRQTSLDELPQLLNVIRGEMSLVGPRPHALQHDIEFGKVVDGYALRSQVKPGITGWAQIHGLRGGISTVEAIQRRVDLDNEYITQRNLRLDMLILVLTLREVIRQTNAY</sequence>
<evidence type="ECO:0000256" key="1">
    <source>
        <dbReference type="ARBA" id="ARBA00006464"/>
    </source>
</evidence>
<dbReference type="GO" id="GO:0000271">
    <property type="term" value="P:polysaccharide biosynthetic process"/>
    <property type="evidence" value="ECO:0007669"/>
    <property type="project" value="UniProtKB-KW"/>
</dbReference>
<protein>
    <recommendedName>
        <fullName evidence="3">Bacterial sugar transferase domain-containing protein</fullName>
    </recommendedName>
</protein>
<name>A0A1B2EE84_9HYPH</name>
<dbReference type="Pfam" id="PF02397">
    <property type="entry name" value="Bac_transf"/>
    <property type="match status" value="1"/>
</dbReference>
<evidence type="ECO:0000259" key="3">
    <source>
        <dbReference type="Pfam" id="PF02397"/>
    </source>
</evidence>